<dbReference type="InterPro" id="IPR011006">
    <property type="entry name" value="CheY-like_superfamily"/>
</dbReference>
<reference evidence="3" key="1">
    <citation type="journal article" date="2022" name="Cell">
        <title>Repeat-based holocentromeres influence genome architecture and karyotype evolution.</title>
        <authorList>
            <person name="Hofstatter P.G."/>
            <person name="Thangavel G."/>
            <person name="Lux T."/>
            <person name="Neumann P."/>
            <person name="Vondrak T."/>
            <person name="Novak P."/>
            <person name="Zhang M."/>
            <person name="Costa L."/>
            <person name="Castellani M."/>
            <person name="Scott A."/>
            <person name="Toegelov H."/>
            <person name="Fuchs J."/>
            <person name="Mata-Sucre Y."/>
            <person name="Dias Y."/>
            <person name="Vanzela A.L.L."/>
            <person name="Huettel B."/>
            <person name="Almeida C.C.S."/>
            <person name="Simkova H."/>
            <person name="Souza G."/>
            <person name="Pedrosa-Harand A."/>
            <person name="Macas J."/>
            <person name="Mayer K.F.X."/>
            <person name="Houben A."/>
            <person name="Marques A."/>
        </authorList>
    </citation>
    <scope>NUCLEOTIDE SEQUENCE</scope>
    <source>
        <strain evidence="3">RhyBre1mFocal</strain>
    </source>
</reference>
<dbReference type="InterPro" id="IPR052048">
    <property type="entry name" value="ST_Response_Regulator"/>
</dbReference>
<comment type="caution">
    <text evidence="3">The sequence shown here is derived from an EMBL/GenBank/DDBJ whole genome shotgun (WGS) entry which is preliminary data.</text>
</comment>
<keyword evidence="1" id="KW-0597">Phosphoprotein</keyword>
<dbReference type="SUPFAM" id="SSF52172">
    <property type="entry name" value="CheY-like"/>
    <property type="match status" value="1"/>
</dbReference>
<dbReference type="PROSITE" id="PS50110">
    <property type="entry name" value="RESPONSE_REGULATORY"/>
    <property type="match status" value="1"/>
</dbReference>
<evidence type="ECO:0000256" key="1">
    <source>
        <dbReference type="PROSITE-ProRule" id="PRU00169"/>
    </source>
</evidence>
<accession>A0A9Q0CPF9</accession>
<dbReference type="GO" id="GO:0000160">
    <property type="term" value="P:phosphorelay signal transduction system"/>
    <property type="evidence" value="ECO:0007669"/>
    <property type="project" value="InterPro"/>
</dbReference>
<dbReference type="Pfam" id="PF00072">
    <property type="entry name" value="Response_reg"/>
    <property type="match status" value="1"/>
</dbReference>
<sequence length="124" mass="14026">MASSQVVKVLIVDDDNITRRIYRTMLFRFCFEITEVEDGNNAIQQFLDGNEYDLVLMDKHMPNMDGVEATRTLRGMGIPVKIVAITDDANSKDTFLGAGADKFLLKPLTFPMLTDILKSFNFLN</sequence>
<organism evidence="3 4">
    <name type="scientific">Rhynchospora breviuscula</name>
    <dbReference type="NCBI Taxonomy" id="2022672"/>
    <lineage>
        <taxon>Eukaryota</taxon>
        <taxon>Viridiplantae</taxon>
        <taxon>Streptophyta</taxon>
        <taxon>Embryophyta</taxon>
        <taxon>Tracheophyta</taxon>
        <taxon>Spermatophyta</taxon>
        <taxon>Magnoliopsida</taxon>
        <taxon>Liliopsida</taxon>
        <taxon>Poales</taxon>
        <taxon>Cyperaceae</taxon>
        <taxon>Cyperoideae</taxon>
        <taxon>Rhynchosporeae</taxon>
        <taxon>Rhynchospora</taxon>
    </lineage>
</organism>
<name>A0A9Q0CPF9_9POAL</name>
<dbReference type="InterPro" id="IPR001789">
    <property type="entry name" value="Sig_transdc_resp-reg_receiver"/>
</dbReference>
<evidence type="ECO:0000259" key="2">
    <source>
        <dbReference type="PROSITE" id="PS50110"/>
    </source>
</evidence>
<proteinExistence type="predicted"/>
<evidence type="ECO:0000313" key="4">
    <source>
        <dbReference type="Proteomes" id="UP001151287"/>
    </source>
</evidence>
<dbReference type="CDD" id="cd17546">
    <property type="entry name" value="REC_hyHK_CKI1_RcsC-like"/>
    <property type="match status" value="1"/>
</dbReference>
<dbReference type="SMART" id="SM00448">
    <property type="entry name" value="REC"/>
    <property type="match status" value="1"/>
</dbReference>
<dbReference type="Gene3D" id="3.40.50.2300">
    <property type="match status" value="1"/>
</dbReference>
<gene>
    <name evidence="3" type="ORF">LUZ63_005656</name>
</gene>
<keyword evidence="4" id="KW-1185">Reference proteome</keyword>
<dbReference type="PANTHER" id="PTHR43228:SF1">
    <property type="entry name" value="TWO-COMPONENT RESPONSE REGULATOR ARR22"/>
    <property type="match status" value="1"/>
</dbReference>
<dbReference type="PANTHER" id="PTHR43228">
    <property type="entry name" value="TWO-COMPONENT RESPONSE REGULATOR"/>
    <property type="match status" value="1"/>
</dbReference>
<dbReference type="OrthoDB" id="21225at2759"/>
<dbReference type="EMBL" id="JAMQYH010000002">
    <property type="protein sequence ID" value="KAJ1697144.1"/>
    <property type="molecule type" value="Genomic_DNA"/>
</dbReference>
<evidence type="ECO:0000313" key="3">
    <source>
        <dbReference type="EMBL" id="KAJ1697144.1"/>
    </source>
</evidence>
<dbReference type="Proteomes" id="UP001151287">
    <property type="component" value="Unassembled WGS sequence"/>
</dbReference>
<protein>
    <recommendedName>
        <fullName evidence="2">Response regulatory domain-containing protein</fullName>
    </recommendedName>
</protein>
<feature type="domain" description="Response regulatory" evidence="2">
    <location>
        <begin position="8"/>
        <end position="121"/>
    </location>
</feature>
<feature type="modified residue" description="4-aspartylphosphate" evidence="1">
    <location>
        <position position="58"/>
    </location>
</feature>
<dbReference type="AlphaFoldDB" id="A0A9Q0CPF9"/>